<dbReference type="PROSITE" id="PS51197">
    <property type="entry name" value="HTH_RRF2_2"/>
    <property type="match status" value="1"/>
</dbReference>
<reference evidence="2" key="1">
    <citation type="submission" date="2015-08" db="EMBL/GenBank/DDBJ databases">
        <title>Genome sequencing project for genomic taxonomy and phylogenomics of Bacillus-like bacteria.</title>
        <authorList>
            <person name="Liu B."/>
            <person name="Wang J."/>
            <person name="Zhu Y."/>
            <person name="Liu G."/>
            <person name="Chen Q."/>
            <person name="Chen Z."/>
            <person name="Lan J."/>
            <person name="Che J."/>
            <person name="Ge C."/>
            <person name="Shi H."/>
            <person name="Pan Z."/>
            <person name="Liu X."/>
        </authorList>
    </citation>
    <scope>NUCLEOTIDE SEQUENCE [LARGE SCALE GENOMIC DNA]</scope>
    <source>
        <strain evidence="2">FJAT-4402</strain>
    </source>
</reference>
<dbReference type="InterPro" id="IPR030489">
    <property type="entry name" value="TR_Rrf2-type_CS"/>
</dbReference>
<keyword evidence="2" id="KW-1185">Reference proteome</keyword>
<dbReference type="PANTHER" id="PTHR33221">
    <property type="entry name" value="WINGED HELIX-TURN-HELIX TRANSCRIPTIONAL REGULATOR, RRF2 FAMILY"/>
    <property type="match status" value="1"/>
</dbReference>
<evidence type="ECO:0000313" key="1">
    <source>
        <dbReference type="EMBL" id="ALC83552.1"/>
    </source>
</evidence>
<proteinExistence type="predicted"/>
<name>A0A0M3RAQ1_9BACI</name>
<dbReference type="NCBIfam" id="TIGR00738">
    <property type="entry name" value="rrf2_super"/>
    <property type="match status" value="1"/>
</dbReference>
<dbReference type="GO" id="GO:0003700">
    <property type="term" value="F:DNA-binding transcription factor activity"/>
    <property type="evidence" value="ECO:0007669"/>
    <property type="project" value="TreeGrafter"/>
</dbReference>
<dbReference type="InterPro" id="IPR000944">
    <property type="entry name" value="Tscrpt_reg_Rrf2"/>
</dbReference>
<sequence length="150" mass="16565">MKAVGYEGNENKLNTKSRGISFGPPRFKIAVRALVWLSQCEGKLSSASIACQVNSHATFLRRVLILLVNAGIVEAKEGREGGYTLRRPSSEITLADVYMAVKSECTETEETTNCDEAGKQLDMAIEKIMNEAEQKSLDFLRQYTISDLIG</sequence>
<dbReference type="PATRIC" id="fig|1441095.3.peg.4414"/>
<dbReference type="SUPFAM" id="SSF46785">
    <property type="entry name" value="Winged helix' DNA-binding domain"/>
    <property type="match status" value="1"/>
</dbReference>
<dbReference type="Gene3D" id="1.10.10.10">
    <property type="entry name" value="Winged helix-like DNA-binding domain superfamily/Winged helix DNA-binding domain"/>
    <property type="match status" value="1"/>
</dbReference>
<gene>
    <name evidence="1" type="ORF">AM592_19950</name>
</gene>
<dbReference type="PANTHER" id="PTHR33221:SF15">
    <property type="entry name" value="HTH-TYPE TRANSCRIPTIONAL REGULATOR YWGB-RELATED"/>
    <property type="match status" value="1"/>
</dbReference>
<dbReference type="InterPro" id="IPR036390">
    <property type="entry name" value="WH_DNA-bd_sf"/>
</dbReference>
<dbReference type="OrthoDB" id="32510at2"/>
<evidence type="ECO:0000313" key="2">
    <source>
        <dbReference type="Proteomes" id="UP000067625"/>
    </source>
</evidence>
<dbReference type="EMBL" id="CP012600">
    <property type="protein sequence ID" value="ALC83552.1"/>
    <property type="molecule type" value="Genomic_DNA"/>
</dbReference>
<protein>
    <recommendedName>
        <fullName evidence="3">Rrf2 family transcriptional regulator</fullName>
    </recommendedName>
</protein>
<reference evidence="1 2" key="2">
    <citation type="journal article" date="2016" name="Int. J. Syst. Evol. Microbiol.">
        <title>Bacillus gobiensis sp. nov., isolated from a soil sample.</title>
        <authorList>
            <person name="Liu B."/>
            <person name="Liu G.H."/>
            <person name="Cetin S."/>
            <person name="Schumann P."/>
            <person name="Pan Z.Z."/>
            <person name="Chen Q.Q."/>
        </authorList>
    </citation>
    <scope>NUCLEOTIDE SEQUENCE [LARGE SCALE GENOMIC DNA]</scope>
    <source>
        <strain evidence="1 2">FJAT-4402</strain>
    </source>
</reference>
<dbReference type="Proteomes" id="UP000067625">
    <property type="component" value="Chromosome"/>
</dbReference>
<accession>A0A0M3RAQ1</accession>
<dbReference type="AlphaFoldDB" id="A0A0M3RAQ1"/>
<dbReference type="InterPro" id="IPR036388">
    <property type="entry name" value="WH-like_DNA-bd_sf"/>
</dbReference>
<organism evidence="1 2">
    <name type="scientific">Bacillus gobiensis</name>
    <dbReference type="NCBI Taxonomy" id="1441095"/>
    <lineage>
        <taxon>Bacteria</taxon>
        <taxon>Bacillati</taxon>
        <taxon>Bacillota</taxon>
        <taxon>Bacilli</taxon>
        <taxon>Bacillales</taxon>
        <taxon>Bacillaceae</taxon>
        <taxon>Bacillus</taxon>
    </lineage>
</organism>
<evidence type="ECO:0008006" key="3">
    <source>
        <dbReference type="Google" id="ProtNLM"/>
    </source>
</evidence>
<dbReference type="STRING" id="1441095.AM592_19950"/>
<dbReference type="Pfam" id="PF02082">
    <property type="entry name" value="Rrf2"/>
    <property type="match status" value="1"/>
</dbReference>
<dbReference type="GO" id="GO:0005829">
    <property type="term" value="C:cytosol"/>
    <property type="evidence" value="ECO:0007669"/>
    <property type="project" value="TreeGrafter"/>
</dbReference>
<dbReference type="RefSeq" id="WP_053605404.1">
    <property type="nucleotide sequence ID" value="NZ_CP012600.1"/>
</dbReference>
<dbReference type="PROSITE" id="PS01332">
    <property type="entry name" value="HTH_RRF2_1"/>
    <property type="match status" value="1"/>
</dbReference>